<dbReference type="InterPro" id="IPR019775">
    <property type="entry name" value="WD40_repeat_CS"/>
</dbReference>
<dbReference type="Proteomes" id="UP000094285">
    <property type="component" value="Unassembled WGS sequence"/>
</dbReference>
<evidence type="ECO:0000313" key="6">
    <source>
        <dbReference type="Proteomes" id="UP000094285"/>
    </source>
</evidence>
<accession>A0A1E4SQV1</accession>
<keyword evidence="6" id="KW-1185">Reference proteome</keyword>
<evidence type="ECO:0000256" key="1">
    <source>
        <dbReference type="ARBA" id="ARBA00022574"/>
    </source>
</evidence>
<dbReference type="InterPro" id="IPR050505">
    <property type="entry name" value="WDR55/POC1"/>
</dbReference>
<dbReference type="PROSITE" id="PS50082">
    <property type="entry name" value="WD_REPEATS_2"/>
    <property type="match status" value="5"/>
</dbReference>
<dbReference type="SUPFAM" id="SSF50978">
    <property type="entry name" value="WD40 repeat-like"/>
    <property type="match status" value="1"/>
</dbReference>
<feature type="repeat" description="WD" evidence="3">
    <location>
        <begin position="114"/>
        <end position="155"/>
    </location>
</feature>
<dbReference type="InterPro" id="IPR036322">
    <property type="entry name" value="WD40_repeat_dom_sf"/>
</dbReference>
<dbReference type="PRINTS" id="PR00320">
    <property type="entry name" value="GPROTEINBRPT"/>
</dbReference>
<protein>
    <submittedName>
        <fullName evidence="5">WD domain protein</fullName>
    </submittedName>
</protein>
<dbReference type="InterPro" id="IPR059122">
    <property type="entry name" value="Beta-prop_WDR5-like"/>
</dbReference>
<dbReference type="AlphaFoldDB" id="A0A1E4SQV1"/>
<name>A0A1E4SQV1_9ASCO</name>
<dbReference type="SMART" id="SM00320">
    <property type="entry name" value="WD40"/>
    <property type="match status" value="7"/>
</dbReference>
<feature type="repeat" description="WD" evidence="3">
    <location>
        <begin position="71"/>
        <end position="113"/>
    </location>
</feature>
<dbReference type="GeneID" id="30981306"/>
<dbReference type="InterPro" id="IPR015943">
    <property type="entry name" value="WD40/YVTN_repeat-like_dom_sf"/>
</dbReference>
<dbReference type="Gene3D" id="2.130.10.10">
    <property type="entry name" value="YVTN repeat-like/Quinoprotein amine dehydrogenase"/>
    <property type="match status" value="3"/>
</dbReference>
<feature type="repeat" description="WD" evidence="3">
    <location>
        <begin position="220"/>
        <end position="254"/>
    </location>
</feature>
<dbReference type="InterPro" id="IPR001680">
    <property type="entry name" value="WD40_rpt"/>
</dbReference>
<keyword evidence="1 3" id="KW-0853">WD repeat</keyword>
<gene>
    <name evidence="5" type="ORF">CANTADRAFT_24636</name>
</gene>
<evidence type="ECO:0000313" key="5">
    <source>
        <dbReference type="EMBL" id="ODV81890.1"/>
    </source>
</evidence>
<sequence>MVESVPNGQVLNGNSLRTPDLYRLKYSSNNQHKGAITSIKISPDGTKYATSSSDATINIFDINTGKVIAQLRGHTKGISDIEFSPINSNIIASCSDDLTIRLWSIKKQKCINILRKHTYHITAIKFTSKGNMLISGSADETVTIWDLISGRTLKTLAAHSDPILSLSLTPDNSIIVSASYDGLMRLFDLETGQCLKTLTYNSTSHGTATASTNDVLNFPISNVELSPNGKYILSSSLDGKIRLWDYMDNTVIKTYNGIDSPISEKYNCGAKFITKTADPKVVSGSQSSGILVWDVQSKAIEYQYKHDQCVLQVDTFDEGRILVSCSIDGVINVFEMKPEYIKEFTATELERSGTREETPITPIEK</sequence>
<dbReference type="EMBL" id="KV453909">
    <property type="protein sequence ID" value="ODV81890.1"/>
    <property type="molecule type" value="Genomic_DNA"/>
</dbReference>
<dbReference type="InterPro" id="IPR020472">
    <property type="entry name" value="WD40_PAC1"/>
</dbReference>
<evidence type="ECO:0000256" key="3">
    <source>
        <dbReference type="PROSITE-ProRule" id="PRU00221"/>
    </source>
</evidence>
<dbReference type="PROSITE" id="PS00678">
    <property type="entry name" value="WD_REPEATS_1"/>
    <property type="match status" value="1"/>
</dbReference>
<dbReference type="CDD" id="cd00200">
    <property type="entry name" value="WD40"/>
    <property type="match status" value="1"/>
</dbReference>
<reference evidence="6" key="1">
    <citation type="submission" date="2016-05" db="EMBL/GenBank/DDBJ databases">
        <title>Comparative genomics of biotechnologically important yeasts.</title>
        <authorList>
            <consortium name="DOE Joint Genome Institute"/>
            <person name="Riley R."/>
            <person name="Haridas S."/>
            <person name="Wolfe K.H."/>
            <person name="Lopes M.R."/>
            <person name="Hittinger C.T."/>
            <person name="Goker M."/>
            <person name="Salamov A."/>
            <person name="Wisecaver J."/>
            <person name="Long T.M."/>
            <person name="Aerts A.L."/>
            <person name="Barry K."/>
            <person name="Choi C."/>
            <person name="Clum A."/>
            <person name="Coughlan A.Y."/>
            <person name="Deshpande S."/>
            <person name="Douglass A.P."/>
            <person name="Hanson S.J."/>
            <person name="Klenk H.-P."/>
            <person name="Labutti K."/>
            <person name="Lapidus A."/>
            <person name="Lindquist E."/>
            <person name="Lipzen A."/>
            <person name="Meier-Kolthoff J.P."/>
            <person name="Ohm R.A."/>
            <person name="Otillar R.P."/>
            <person name="Pangilinan J."/>
            <person name="Peng Y."/>
            <person name="Rokas A."/>
            <person name="Rosa C.A."/>
            <person name="Scheuner C."/>
            <person name="Sibirny A.A."/>
            <person name="Slot J.C."/>
            <person name="Stielow J.B."/>
            <person name="Sun H."/>
            <person name="Kurtzman C.P."/>
            <person name="Blackwell M."/>
            <person name="Grigoriev I.V."/>
            <person name="Jeffries T.W."/>
        </authorList>
    </citation>
    <scope>NUCLEOTIDE SEQUENCE [LARGE SCALE GENOMIC DNA]</scope>
    <source>
        <strain evidence="6">NRRL Y-17324</strain>
    </source>
</reference>
<feature type="repeat" description="WD" evidence="3">
    <location>
        <begin position="156"/>
        <end position="197"/>
    </location>
</feature>
<organism evidence="5 6">
    <name type="scientific">Suhomyces tanzawaensis NRRL Y-17324</name>
    <dbReference type="NCBI Taxonomy" id="984487"/>
    <lineage>
        <taxon>Eukaryota</taxon>
        <taxon>Fungi</taxon>
        <taxon>Dikarya</taxon>
        <taxon>Ascomycota</taxon>
        <taxon>Saccharomycotina</taxon>
        <taxon>Pichiomycetes</taxon>
        <taxon>Debaryomycetaceae</taxon>
        <taxon>Suhomyces</taxon>
    </lineage>
</organism>
<dbReference type="STRING" id="984487.A0A1E4SQV1"/>
<dbReference type="PANTHER" id="PTHR44019">
    <property type="entry name" value="WD REPEAT-CONTAINING PROTEIN 55"/>
    <property type="match status" value="1"/>
</dbReference>
<feature type="repeat" description="WD" evidence="3">
    <location>
        <begin position="29"/>
        <end position="70"/>
    </location>
</feature>
<keyword evidence="2" id="KW-0677">Repeat</keyword>
<evidence type="ECO:0000256" key="2">
    <source>
        <dbReference type="ARBA" id="ARBA00022737"/>
    </source>
</evidence>
<dbReference type="OrthoDB" id="674604at2759"/>
<proteinExistence type="predicted"/>
<dbReference type="Pfam" id="PF25175">
    <property type="entry name" value="Beta-prop_WDR5"/>
    <property type="match status" value="1"/>
</dbReference>
<feature type="domain" description="WDR5-like beta-propeller" evidence="4">
    <location>
        <begin position="30"/>
        <end position="334"/>
    </location>
</feature>
<dbReference type="PANTHER" id="PTHR44019:SF8">
    <property type="entry name" value="POC1 CENTRIOLAR PROTEIN HOMOLOG"/>
    <property type="match status" value="1"/>
</dbReference>
<dbReference type="PROSITE" id="PS50294">
    <property type="entry name" value="WD_REPEATS_REGION"/>
    <property type="match status" value="5"/>
</dbReference>
<evidence type="ECO:0000259" key="4">
    <source>
        <dbReference type="Pfam" id="PF25175"/>
    </source>
</evidence>
<dbReference type="RefSeq" id="XP_020067012.1">
    <property type="nucleotide sequence ID" value="XM_020207169.1"/>
</dbReference>